<proteinExistence type="predicted"/>
<feature type="domain" description="Antitoxin Xre/MbcA/ParS-like toxin-binding" evidence="1">
    <location>
        <begin position="29"/>
        <end position="75"/>
    </location>
</feature>
<evidence type="ECO:0000313" key="2">
    <source>
        <dbReference type="EMBL" id="QRJ63055.1"/>
    </source>
</evidence>
<reference evidence="2" key="1">
    <citation type="submission" date="2020-11" db="EMBL/GenBank/DDBJ databases">
        <title>Azospira restricta DSM 18626 genome sequence.</title>
        <authorList>
            <person name="Moe W.M."/>
        </authorList>
    </citation>
    <scope>NUCLEOTIDE SEQUENCE</scope>
    <source>
        <strain evidence="2">DSM 18626</strain>
    </source>
</reference>
<gene>
    <name evidence="2" type="ORF">IWH25_15065</name>
</gene>
<protein>
    <submittedName>
        <fullName evidence="2">DUF2384 domain-containing protein</fullName>
    </submittedName>
</protein>
<dbReference type="Proteomes" id="UP000663444">
    <property type="component" value="Chromosome"/>
</dbReference>
<dbReference type="InterPro" id="IPR024467">
    <property type="entry name" value="Xre/MbcA/ParS-like_toxin-bd"/>
</dbReference>
<keyword evidence="3" id="KW-1185">Reference proteome</keyword>
<dbReference type="EMBL" id="CP064781">
    <property type="protein sequence ID" value="QRJ63055.1"/>
    <property type="molecule type" value="Genomic_DNA"/>
</dbReference>
<dbReference type="KEGG" id="ares:IWH25_15065"/>
<accession>A0A974SMW2</accession>
<evidence type="ECO:0000259" key="1">
    <source>
        <dbReference type="Pfam" id="PF09722"/>
    </source>
</evidence>
<dbReference type="RefSeq" id="WP_203386583.1">
    <property type="nucleotide sequence ID" value="NZ_CP064781.1"/>
</dbReference>
<sequence>MPRTIPIVPRAGGPAAADDAQEAALLELAIAAFGNRERALRWLRRPRRDFGGLAPLEMLDTPAGARQVAALLRGLAAARGEDEA</sequence>
<dbReference type="Pfam" id="PF09722">
    <property type="entry name" value="Xre_MbcA_ParS_C"/>
    <property type="match status" value="1"/>
</dbReference>
<organism evidence="2 3">
    <name type="scientific">Azospira restricta</name>
    <dbReference type="NCBI Taxonomy" id="404405"/>
    <lineage>
        <taxon>Bacteria</taxon>
        <taxon>Pseudomonadati</taxon>
        <taxon>Pseudomonadota</taxon>
        <taxon>Betaproteobacteria</taxon>
        <taxon>Rhodocyclales</taxon>
        <taxon>Rhodocyclaceae</taxon>
        <taxon>Azospira</taxon>
    </lineage>
</organism>
<name>A0A974SMW2_9RHOO</name>
<evidence type="ECO:0000313" key="3">
    <source>
        <dbReference type="Proteomes" id="UP000663444"/>
    </source>
</evidence>
<dbReference type="AlphaFoldDB" id="A0A974SMW2"/>